<evidence type="ECO:0008006" key="4">
    <source>
        <dbReference type="Google" id="ProtNLM"/>
    </source>
</evidence>
<feature type="compositionally biased region" description="Polar residues" evidence="1">
    <location>
        <begin position="77"/>
        <end position="95"/>
    </location>
</feature>
<reference evidence="2 3" key="1">
    <citation type="submission" date="2018-01" db="EMBL/GenBank/DDBJ databases">
        <title>The draft genome sequence of Cohaesibacter sp. H1304.</title>
        <authorList>
            <person name="Wang N.-N."/>
            <person name="Du Z.-J."/>
        </authorList>
    </citation>
    <scope>NUCLEOTIDE SEQUENCE [LARGE SCALE GENOMIC DNA]</scope>
    <source>
        <strain evidence="2 3">H1304</strain>
    </source>
</reference>
<evidence type="ECO:0000313" key="2">
    <source>
        <dbReference type="EMBL" id="PLW77016.1"/>
    </source>
</evidence>
<organism evidence="2 3">
    <name type="scientific">Cohaesibacter celericrescens</name>
    <dbReference type="NCBI Taxonomy" id="2067669"/>
    <lineage>
        <taxon>Bacteria</taxon>
        <taxon>Pseudomonadati</taxon>
        <taxon>Pseudomonadota</taxon>
        <taxon>Alphaproteobacteria</taxon>
        <taxon>Hyphomicrobiales</taxon>
        <taxon>Cohaesibacteraceae</taxon>
    </lineage>
</organism>
<sequence length="568" mass="60965">MIELNKITTVKTTAARIGHKVSDRAVFSVAILVASLSLTHAQAGYLTIGSQALRDTTDIMQQALVPSSDLPFDFGMTGSSSGQSLQTAQLATNGETAGEDPSSKATPETNGTNADGIEGSSSEAMPSSLTNPVLPNVPSTIKQSDIVEPPVTTEQKEQITTAPLVEKSTPAVKNTAPIRPGPALRKGFSALFTEQRPFLLYSQDASITYLMPNALVDHPSLGRYLRGILEERALTRWQEIRTNGVEIEGLKSSDSNERPPLVITGRVEDRFYSPAFSSLYLEEKYSIGDKKYPDRILSFNFSHGDQKPFGLSDLFKSDGDKTLGATIELIAAYIQADIVRQKTVKFGTPITPDQDSWLKGLKPSVLLFGTFTLVPSRETGKIAGLSFHFNPGLLGAEADGSYNVFVPASIFSPALSPRFADSFGGDALTASRHNAKGFSTASVNIERLKANSELGGNMLIEGEVPGNWCDGFHLTLNDVTSGQIVTEGLVQMLPELPSYGLSGNMIRFRAELSVSGAGGKDGKLVFEPFSVAVHEGRVAPRVGSVCQEDRSISLPDPARDMISIPVTY</sequence>
<dbReference type="RefSeq" id="WP_101534306.1">
    <property type="nucleotide sequence ID" value="NZ_PKUQ01000022.1"/>
</dbReference>
<dbReference type="AlphaFoldDB" id="A0A2N5XR69"/>
<gene>
    <name evidence="2" type="ORF">C0081_13310</name>
</gene>
<comment type="caution">
    <text evidence="2">The sequence shown here is derived from an EMBL/GenBank/DDBJ whole genome shotgun (WGS) entry which is preliminary data.</text>
</comment>
<dbReference type="Proteomes" id="UP000234881">
    <property type="component" value="Unassembled WGS sequence"/>
</dbReference>
<feature type="region of interest" description="Disordered" evidence="1">
    <location>
        <begin position="74"/>
        <end position="140"/>
    </location>
</feature>
<accession>A0A2N5XR69</accession>
<protein>
    <recommendedName>
        <fullName evidence="4">DUF3298 domain-containing protein</fullName>
    </recommendedName>
</protein>
<evidence type="ECO:0000313" key="3">
    <source>
        <dbReference type="Proteomes" id="UP000234881"/>
    </source>
</evidence>
<proteinExistence type="predicted"/>
<evidence type="ECO:0000256" key="1">
    <source>
        <dbReference type="SAM" id="MobiDB-lite"/>
    </source>
</evidence>
<feature type="compositionally biased region" description="Polar residues" evidence="1">
    <location>
        <begin position="103"/>
        <end position="140"/>
    </location>
</feature>
<name>A0A2N5XR69_9HYPH</name>
<keyword evidence="3" id="KW-1185">Reference proteome</keyword>
<dbReference type="EMBL" id="PKUQ01000022">
    <property type="protein sequence ID" value="PLW77016.1"/>
    <property type="molecule type" value="Genomic_DNA"/>
</dbReference>